<dbReference type="OrthoDB" id="6357437at2759"/>
<evidence type="ECO:0000313" key="5">
    <source>
        <dbReference type="Proteomes" id="UP000789390"/>
    </source>
</evidence>
<dbReference type="GO" id="GO:0004869">
    <property type="term" value="F:cysteine-type endopeptidase inhibitor activity"/>
    <property type="evidence" value="ECO:0007669"/>
    <property type="project" value="InterPro"/>
</dbReference>
<name>A0A8J2RMA8_9CRUS</name>
<evidence type="ECO:0000313" key="4">
    <source>
        <dbReference type="EMBL" id="CAH0104202.1"/>
    </source>
</evidence>
<feature type="domain" description="Cystatin" evidence="3">
    <location>
        <begin position="62"/>
        <end position="155"/>
    </location>
</feature>
<feature type="domain" description="Cystatin" evidence="3">
    <location>
        <begin position="806"/>
        <end position="901"/>
    </location>
</feature>
<dbReference type="PANTHER" id="PTHR47364">
    <property type="entry name" value="CYSTEINE PROTEINASE INHIBITOR 5"/>
    <property type="match status" value="1"/>
</dbReference>
<organism evidence="4 5">
    <name type="scientific">Daphnia galeata</name>
    <dbReference type="NCBI Taxonomy" id="27404"/>
    <lineage>
        <taxon>Eukaryota</taxon>
        <taxon>Metazoa</taxon>
        <taxon>Ecdysozoa</taxon>
        <taxon>Arthropoda</taxon>
        <taxon>Crustacea</taxon>
        <taxon>Branchiopoda</taxon>
        <taxon>Diplostraca</taxon>
        <taxon>Cladocera</taxon>
        <taxon>Anomopoda</taxon>
        <taxon>Daphniidae</taxon>
        <taxon>Daphnia</taxon>
    </lineage>
</organism>
<accession>A0A8J2RMA8</accession>
<dbReference type="PANTHER" id="PTHR47364:SF2">
    <property type="entry name" value="CYSTEINE PROTEINASE INHIBITOR 5"/>
    <property type="match status" value="1"/>
</dbReference>
<evidence type="ECO:0000256" key="2">
    <source>
        <dbReference type="SAM" id="SignalP"/>
    </source>
</evidence>
<keyword evidence="2" id="KW-0732">Signal</keyword>
<feature type="signal peptide" evidence="2">
    <location>
        <begin position="1"/>
        <end position="24"/>
    </location>
</feature>
<evidence type="ECO:0000256" key="1">
    <source>
        <dbReference type="SAM" id="MobiDB-lite"/>
    </source>
</evidence>
<dbReference type="Pfam" id="PF00031">
    <property type="entry name" value="Cystatin"/>
    <property type="match status" value="2"/>
</dbReference>
<reference evidence="4" key="1">
    <citation type="submission" date="2021-11" db="EMBL/GenBank/DDBJ databases">
        <authorList>
            <person name="Schell T."/>
        </authorList>
    </citation>
    <scope>NUCLEOTIDE SEQUENCE</scope>
    <source>
        <strain evidence="4">M5</strain>
    </source>
</reference>
<dbReference type="InterPro" id="IPR000010">
    <property type="entry name" value="Cystatin_dom"/>
</dbReference>
<dbReference type="EMBL" id="CAKKLH010000127">
    <property type="protein sequence ID" value="CAH0104202.1"/>
    <property type="molecule type" value="Genomic_DNA"/>
</dbReference>
<protein>
    <recommendedName>
        <fullName evidence="3">Cystatin domain-containing protein</fullName>
    </recommendedName>
</protein>
<comment type="caution">
    <text evidence="4">The sequence shown here is derived from an EMBL/GenBank/DDBJ whole genome shotgun (WGS) entry which is preliminary data.</text>
</comment>
<gene>
    <name evidence="4" type="ORF">DGAL_LOCUS6921</name>
</gene>
<feature type="domain" description="Cystatin" evidence="3">
    <location>
        <begin position="192"/>
        <end position="287"/>
    </location>
</feature>
<feature type="chain" id="PRO_5035185396" description="Cystatin domain-containing protein" evidence="2">
    <location>
        <begin position="25"/>
        <end position="907"/>
    </location>
</feature>
<dbReference type="SMART" id="SM00043">
    <property type="entry name" value="CY"/>
    <property type="match status" value="4"/>
</dbReference>
<sequence length="907" mass="99311">MGHKLITVILCLSVVMALIADAVASPDKRPFLSWMRPKREKLHSNSQKQIKTEEAPRNSDPVIGGGFSPIDVDDPDVKEIAVFASSTIASKKINKGPTKLIKIIKAESQNVAGTNYKLTLELNQPLNIDPSIVCDVIVFDQSWTSTRILSESHCFPNKNPSVSTNELGLGVSSPINNSATVSKRQIPIVSRPIGGGFYPINVENPEVKEMAVFASYALESKRNSGPAKVTKIVTAETQNVAGTNYKMTLEITQPSAIVDTDKFLLCKVVVFNQPWTRTRILGEWNCTQNKNPNTDKAIRSPTTSIFANGFFSFNDSFHVKSIPVAVKPIDGRLPLANEEDISPPNKRHIASGGFPNENADEVSLRKIPERLIGAGFTRVKADDSSSNKTQIHSGLNPFEEEFSLIDVSETSPNKSEILLVPRHVEDGYSLVDVDDNLYVKEIAAYATTAISSSRNSISLALKKILSAETKNIGGTNYKLTLELDHFISGAKAENLLCKVIIFDLPKEEYRKMTDSICLPIKNATVRTIDEVILESSLPLLSGFTPVDVQADDVREMAYFATHVISNTRNPVALAEIVKADSQVHAAGRNYKLTLKLDSMVKEPSDSITTFQSGDLLCEIIVFFQTWSNTRILSESNCLPIKTIRVAGPRYVPRYIDGGSQGKRTNISDANSTDGFVQLDVEDAKVREIATFATNTISANSGPVTLLRVLKAEAQSVAGKNYKMIIELLGTNSDTQICDVVVFDQERSKTRILIDSKCNPDKTTSIPEVVTQAPILSSPFLTGIDLNNPIDTALPNKRQIPGGSAGLNSSGFAPVDVNNPEVKEMANFATNSISASDNPFILKLIKVVDAEAKFLFGKNFKLILRVKNMVKGADGDREMLCEVVVFDQSWTSTRKLTESTCFGTRKSQ</sequence>
<dbReference type="SUPFAM" id="SSF54403">
    <property type="entry name" value="Cystatin/monellin"/>
    <property type="match status" value="6"/>
</dbReference>
<proteinExistence type="predicted"/>
<dbReference type="CDD" id="cd00042">
    <property type="entry name" value="CY"/>
    <property type="match status" value="5"/>
</dbReference>
<dbReference type="AlphaFoldDB" id="A0A8J2RMA8"/>
<dbReference type="Proteomes" id="UP000789390">
    <property type="component" value="Unassembled WGS sequence"/>
</dbReference>
<evidence type="ECO:0000259" key="3">
    <source>
        <dbReference type="SMART" id="SM00043"/>
    </source>
</evidence>
<feature type="region of interest" description="Disordered" evidence="1">
    <location>
        <begin position="36"/>
        <end position="70"/>
    </location>
</feature>
<dbReference type="InterPro" id="IPR046350">
    <property type="entry name" value="Cystatin_sf"/>
</dbReference>
<keyword evidence="5" id="KW-1185">Reference proteome</keyword>
<feature type="domain" description="Cystatin" evidence="3">
    <location>
        <begin position="670"/>
        <end position="758"/>
    </location>
</feature>
<dbReference type="Gene3D" id="3.10.450.10">
    <property type="match status" value="6"/>
</dbReference>